<feature type="transmembrane region" description="Helical" evidence="6">
    <location>
        <begin position="129"/>
        <end position="151"/>
    </location>
</feature>
<feature type="domain" description="RDD" evidence="7">
    <location>
        <begin position="3"/>
        <end position="163"/>
    </location>
</feature>
<dbReference type="Pfam" id="PF06271">
    <property type="entry name" value="RDD"/>
    <property type="match status" value="1"/>
</dbReference>
<gene>
    <name evidence="8" type="ORF">NDM98_01110</name>
</gene>
<dbReference type="PANTHER" id="PTHR36115:SF4">
    <property type="entry name" value="MEMBRANE PROTEIN"/>
    <property type="match status" value="1"/>
</dbReference>
<evidence type="ECO:0000256" key="2">
    <source>
        <dbReference type="ARBA" id="ARBA00022475"/>
    </source>
</evidence>
<dbReference type="InterPro" id="IPR051791">
    <property type="entry name" value="Pra-immunoreactive"/>
</dbReference>
<keyword evidence="5 6" id="KW-0472">Membrane</keyword>
<accession>A0ABT0XEC6</accession>
<comment type="subcellular location">
    <subcellularLocation>
        <location evidence="1">Cell membrane</location>
        <topology evidence="1">Multi-pass membrane protein</topology>
    </subcellularLocation>
</comment>
<feature type="transmembrane region" description="Helical" evidence="6">
    <location>
        <begin position="46"/>
        <end position="66"/>
    </location>
</feature>
<protein>
    <submittedName>
        <fullName evidence="8">RDD family protein</fullName>
    </submittedName>
</protein>
<organism evidence="8 9">
    <name type="scientific">Alkalicoccobacillus plakortidis</name>
    <dbReference type="NCBI Taxonomy" id="444060"/>
    <lineage>
        <taxon>Bacteria</taxon>
        <taxon>Bacillati</taxon>
        <taxon>Bacillota</taxon>
        <taxon>Bacilli</taxon>
        <taxon>Bacillales</taxon>
        <taxon>Bacillaceae</taxon>
        <taxon>Alkalicoccobacillus</taxon>
    </lineage>
</organism>
<evidence type="ECO:0000256" key="6">
    <source>
        <dbReference type="SAM" id="Phobius"/>
    </source>
</evidence>
<evidence type="ECO:0000256" key="3">
    <source>
        <dbReference type="ARBA" id="ARBA00022692"/>
    </source>
</evidence>
<name>A0ABT0XEC6_9BACI</name>
<evidence type="ECO:0000313" key="8">
    <source>
        <dbReference type="EMBL" id="MCM2674254.1"/>
    </source>
</evidence>
<evidence type="ECO:0000256" key="1">
    <source>
        <dbReference type="ARBA" id="ARBA00004651"/>
    </source>
</evidence>
<evidence type="ECO:0000256" key="5">
    <source>
        <dbReference type="ARBA" id="ARBA00023136"/>
    </source>
</evidence>
<dbReference type="PANTHER" id="PTHR36115">
    <property type="entry name" value="PROLINE-RICH ANTIGEN HOMOLOG-RELATED"/>
    <property type="match status" value="1"/>
</dbReference>
<sequence length="176" mass="20234">MNATFFIRLKAFMYDYILLFLYLVLLFIVNVFLFPGLQNFFSGSLITAQLTGFIMVTLPISIYFIISDSNIIGQSFGKKKARIQVVGENGESPSVFRITCRTILKFLPWELSHFLVYRLVSIGDGDVPVTYYLIGGLVYLLMFIYIGTAIFTKKKQSLYDLLTKTYVIRENTRPNQ</sequence>
<proteinExistence type="predicted"/>
<reference evidence="8" key="1">
    <citation type="submission" date="2022-06" db="EMBL/GenBank/DDBJ databases">
        <title>Alkalicoccobacillus porphyridii sp. nov., isolated from a marine red alga, Porphyridium purpureum and reclassification of Shouchella plakortidis and Shouchella gibsonii as Alkalicoccobacillus plakortidis comb. nov. and Alkalicoccobacillus gibsonii comb. nov.</title>
        <authorList>
            <person name="Kim K.H."/>
            <person name="Lee J.K."/>
            <person name="Han D.M."/>
            <person name="Baek J.H."/>
            <person name="Jeon C.O."/>
        </authorList>
    </citation>
    <scope>NUCLEOTIDE SEQUENCE</scope>
    <source>
        <strain evidence="8">DSM 19153</strain>
    </source>
</reference>
<dbReference type="EMBL" id="JAMQJY010000001">
    <property type="protein sequence ID" value="MCM2674254.1"/>
    <property type="molecule type" value="Genomic_DNA"/>
</dbReference>
<keyword evidence="3 6" id="KW-0812">Transmembrane</keyword>
<dbReference type="InterPro" id="IPR010432">
    <property type="entry name" value="RDD"/>
</dbReference>
<feature type="transmembrane region" description="Helical" evidence="6">
    <location>
        <begin position="12"/>
        <end position="34"/>
    </location>
</feature>
<dbReference type="RefSeq" id="WP_251603560.1">
    <property type="nucleotide sequence ID" value="NZ_JAMQJY010000001.1"/>
</dbReference>
<keyword evidence="9" id="KW-1185">Reference proteome</keyword>
<evidence type="ECO:0000313" key="9">
    <source>
        <dbReference type="Proteomes" id="UP001203665"/>
    </source>
</evidence>
<comment type="caution">
    <text evidence="8">The sequence shown here is derived from an EMBL/GenBank/DDBJ whole genome shotgun (WGS) entry which is preliminary data.</text>
</comment>
<evidence type="ECO:0000259" key="7">
    <source>
        <dbReference type="Pfam" id="PF06271"/>
    </source>
</evidence>
<dbReference type="Proteomes" id="UP001203665">
    <property type="component" value="Unassembled WGS sequence"/>
</dbReference>
<evidence type="ECO:0000256" key="4">
    <source>
        <dbReference type="ARBA" id="ARBA00022989"/>
    </source>
</evidence>
<keyword evidence="4 6" id="KW-1133">Transmembrane helix</keyword>
<keyword evidence="2" id="KW-1003">Cell membrane</keyword>